<name>A0A0D3KK71_EMIH1</name>
<reference evidence="1" key="2">
    <citation type="submission" date="2024-10" db="UniProtKB">
        <authorList>
            <consortium name="EnsemblProtists"/>
        </authorList>
    </citation>
    <scope>IDENTIFICATION</scope>
</reference>
<evidence type="ECO:0008006" key="3">
    <source>
        <dbReference type="Google" id="ProtNLM"/>
    </source>
</evidence>
<dbReference type="HOGENOM" id="CLU_828659_0_0_1"/>
<sequence>MASCPLSYRLGARALRAAQTVQCQTLYAVGGLYGNMHALSAIRERAAQELTPPTLIFNGDFNFFNCEPSWWHDLNRDIMRSPRHIATAGNVEVESSAIAPSGLGCGCGYPAYVSTGVVERSDRIVAALRAAAAAAAAPELLGWLRALPLALVAEVGGRRVGIVHGDVESLAGWGLGVEAMSPPDEPLRAALGCGDPASQQYLPPTPRETALGWMEEAEVVGLVCTHTCLPHGQAYRDSRGGAAEWGRAVFNNGSAGMPNFEGQRFGLITRVSADLHAVPPDSLYGVAAGGLRFDALPVHYDHDGWMAQFEAVWPAGSDAHASYHARLLRGPGGFTRRHAAREGVS</sequence>
<dbReference type="InterPro" id="IPR029052">
    <property type="entry name" value="Metallo-depent_PP-like"/>
</dbReference>
<dbReference type="KEGG" id="ehx:EMIHUDRAFT_110396"/>
<dbReference type="PaxDb" id="2903-EOD36156"/>
<organism evidence="1 2">
    <name type="scientific">Emiliania huxleyi (strain CCMP1516)</name>
    <dbReference type="NCBI Taxonomy" id="280463"/>
    <lineage>
        <taxon>Eukaryota</taxon>
        <taxon>Haptista</taxon>
        <taxon>Haptophyta</taxon>
        <taxon>Prymnesiophyceae</taxon>
        <taxon>Isochrysidales</taxon>
        <taxon>Noelaerhabdaceae</taxon>
        <taxon>Emiliania</taxon>
    </lineage>
</organism>
<dbReference type="EnsemblProtists" id="EOD36156">
    <property type="protein sequence ID" value="EOD36156"/>
    <property type="gene ID" value="EMIHUDRAFT_110396"/>
</dbReference>
<dbReference type="OMA" id="FNGDFHW"/>
<dbReference type="GeneID" id="17281427"/>
<keyword evidence="2" id="KW-1185">Reference proteome</keyword>
<dbReference type="Proteomes" id="UP000013827">
    <property type="component" value="Unassembled WGS sequence"/>
</dbReference>
<accession>A0A0D3KK71</accession>
<dbReference type="SUPFAM" id="SSF56300">
    <property type="entry name" value="Metallo-dependent phosphatases"/>
    <property type="match status" value="1"/>
</dbReference>
<dbReference type="Gene3D" id="3.60.21.10">
    <property type="match status" value="1"/>
</dbReference>
<evidence type="ECO:0000313" key="1">
    <source>
        <dbReference type="EnsemblProtists" id="EOD36156"/>
    </source>
</evidence>
<dbReference type="eggNOG" id="ENOG502SNEA">
    <property type="taxonomic scope" value="Eukaryota"/>
</dbReference>
<dbReference type="RefSeq" id="XP_005788585.1">
    <property type="nucleotide sequence ID" value="XM_005788528.1"/>
</dbReference>
<reference evidence="2" key="1">
    <citation type="journal article" date="2013" name="Nature">
        <title>Pan genome of the phytoplankton Emiliania underpins its global distribution.</title>
        <authorList>
            <person name="Read B.A."/>
            <person name="Kegel J."/>
            <person name="Klute M.J."/>
            <person name="Kuo A."/>
            <person name="Lefebvre S.C."/>
            <person name="Maumus F."/>
            <person name="Mayer C."/>
            <person name="Miller J."/>
            <person name="Monier A."/>
            <person name="Salamov A."/>
            <person name="Young J."/>
            <person name="Aguilar M."/>
            <person name="Claverie J.M."/>
            <person name="Frickenhaus S."/>
            <person name="Gonzalez K."/>
            <person name="Herman E.K."/>
            <person name="Lin Y.C."/>
            <person name="Napier J."/>
            <person name="Ogata H."/>
            <person name="Sarno A.F."/>
            <person name="Shmutz J."/>
            <person name="Schroeder D."/>
            <person name="de Vargas C."/>
            <person name="Verret F."/>
            <person name="von Dassow P."/>
            <person name="Valentin K."/>
            <person name="Van de Peer Y."/>
            <person name="Wheeler G."/>
            <person name="Dacks J.B."/>
            <person name="Delwiche C.F."/>
            <person name="Dyhrman S.T."/>
            <person name="Glockner G."/>
            <person name="John U."/>
            <person name="Richards T."/>
            <person name="Worden A.Z."/>
            <person name="Zhang X."/>
            <person name="Grigoriev I.V."/>
            <person name="Allen A.E."/>
            <person name="Bidle K."/>
            <person name="Borodovsky M."/>
            <person name="Bowler C."/>
            <person name="Brownlee C."/>
            <person name="Cock J.M."/>
            <person name="Elias M."/>
            <person name="Gladyshev V.N."/>
            <person name="Groth M."/>
            <person name="Guda C."/>
            <person name="Hadaegh A."/>
            <person name="Iglesias-Rodriguez M.D."/>
            <person name="Jenkins J."/>
            <person name="Jones B.M."/>
            <person name="Lawson T."/>
            <person name="Leese F."/>
            <person name="Lindquist E."/>
            <person name="Lobanov A."/>
            <person name="Lomsadze A."/>
            <person name="Malik S.B."/>
            <person name="Marsh M.E."/>
            <person name="Mackinder L."/>
            <person name="Mock T."/>
            <person name="Mueller-Roeber B."/>
            <person name="Pagarete A."/>
            <person name="Parker M."/>
            <person name="Probert I."/>
            <person name="Quesneville H."/>
            <person name="Raines C."/>
            <person name="Rensing S.A."/>
            <person name="Riano-Pachon D.M."/>
            <person name="Richier S."/>
            <person name="Rokitta S."/>
            <person name="Shiraiwa Y."/>
            <person name="Soanes D.M."/>
            <person name="van der Giezen M."/>
            <person name="Wahlund T.M."/>
            <person name="Williams B."/>
            <person name="Wilson W."/>
            <person name="Wolfe G."/>
            <person name="Wurch L.L."/>
        </authorList>
    </citation>
    <scope>NUCLEOTIDE SEQUENCE</scope>
</reference>
<proteinExistence type="predicted"/>
<dbReference type="AlphaFoldDB" id="A0A0D3KK71"/>
<protein>
    <recommendedName>
        <fullName evidence="3">Calcineurin-like phosphoesterase domain-containing protein</fullName>
    </recommendedName>
</protein>
<evidence type="ECO:0000313" key="2">
    <source>
        <dbReference type="Proteomes" id="UP000013827"/>
    </source>
</evidence>